<evidence type="ECO:0000256" key="1">
    <source>
        <dbReference type="SAM" id="SignalP"/>
    </source>
</evidence>
<dbReference type="InterPro" id="IPR051918">
    <property type="entry name" value="STPP_CPPED1"/>
</dbReference>
<dbReference type="InterPro" id="IPR029052">
    <property type="entry name" value="Metallo-depent_PP-like"/>
</dbReference>
<reference evidence="3" key="1">
    <citation type="journal article" date="2014" name="Int. J. Syst. Evol. Microbiol.">
        <title>Complete genome sequence of Corynebacterium casei LMG S-19264T (=DSM 44701T), isolated from a smear-ripened cheese.</title>
        <authorList>
            <consortium name="US DOE Joint Genome Institute (JGI-PGF)"/>
            <person name="Walter F."/>
            <person name="Albersmeier A."/>
            <person name="Kalinowski J."/>
            <person name="Ruckert C."/>
        </authorList>
    </citation>
    <scope>NUCLEOTIDE SEQUENCE</scope>
    <source>
        <strain evidence="3">CGMCC 1.12195</strain>
    </source>
</reference>
<dbReference type="SUPFAM" id="SSF56300">
    <property type="entry name" value="Metallo-dependent phosphatases"/>
    <property type="match status" value="1"/>
</dbReference>
<dbReference type="Proteomes" id="UP000660862">
    <property type="component" value="Unassembled WGS sequence"/>
</dbReference>
<comment type="caution">
    <text evidence="3">The sequence shown here is derived from an EMBL/GenBank/DDBJ whole genome shotgun (WGS) entry which is preliminary data.</text>
</comment>
<dbReference type="PANTHER" id="PTHR43143:SF5">
    <property type="entry name" value="SECRETED PROTEIN"/>
    <property type="match status" value="1"/>
</dbReference>
<dbReference type="AlphaFoldDB" id="A0A917M990"/>
<name>A0A917M990_9SPHI</name>
<dbReference type="GO" id="GO:0016787">
    <property type="term" value="F:hydrolase activity"/>
    <property type="evidence" value="ECO:0007669"/>
    <property type="project" value="InterPro"/>
</dbReference>
<gene>
    <name evidence="3" type="ORF">GCM10007415_15390</name>
</gene>
<dbReference type="InterPro" id="IPR004843">
    <property type="entry name" value="Calcineurin-like_PHP"/>
</dbReference>
<protein>
    <submittedName>
        <fullName evidence="3">Serine/threonine protein phosphatase</fullName>
    </submittedName>
</protein>
<keyword evidence="4" id="KW-1185">Reference proteome</keyword>
<evidence type="ECO:0000313" key="3">
    <source>
        <dbReference type="EMBL" id="GGG83274.1"/>
    </source>
</evidence>
<dbReference type="PANTHER" id="PTHR43143">
    <property type="entry name" value="METALLOPHOSPHOESTERASE, CALCINEURIN SUPERFAMILY"/>
    <property type="match status" value="1"/>
</dbReference>
<reference evidence="3" key="2">
    <citation type="submission" date="2020-09" db="EMBL/GenBank/DDBJ databases">
        <authorList>
            <person name="Sun Q."/>
            <person name="Zhou Y."/>
        </authorList>
    </citation>
    <scope>NUCLEOTIDE SEQUENCE</scope>
    <source>
        <strain evidence="3">CGMCC 1.12195</strain>
    </source>
</reference>
<evidence type="ECO:0000313" key="4">
    <source>
        <dbReference type="Proteomes" id="UP000660862"/>
    </source>
</evidence>
<proteinExistence type="predicted"/>
<keyword evidence="1" id="KW-0732">Signal</keyword>
<feature type="chain" id="PRO_5037045132" evidence="1">
    <location>
        <begin position="25"/>
        <end position="362"/>
    </location>
</feature>
<organism evidence="3 4">
    <name type="scientific">Parapedobacter pyrenivorans</name>
    <dbReference type="NCBI Taxonomy" id="1305674"/>
    <lineage>
        <taxon>Bacteria</taxon>
        <taxon>Pseudomonadati</taxon>
        <taxon>Bacteroidota</taxon>
        <taxon>Sphingobacteriia</taxon>
        <taxon>Sphingobacteriales</taxon>
        <taxon>Sphingobacteriaceae</taxon>
        <taxon>Parapedobacter</taxon>
    </lineage>
</organism>
<feature type="domain" description="Calcineurin-like phosphoesterase" evidence="2">
    <location>
        <begin position="70"/>
        <end position="270"/>
    </location>
</feature>
<dbReference type="RefSeq" id="WP_188505309.1">
    <property type="nucleotide sequence ID" value="NZ_BMER01000001.1"/>
</dbReference>
<dbReference type="Gene3D" id="3.60.21.10">
    <property type="match status" value="1"/>
</dbReference>
<evidence type="ECO:0000259" key="2">
    <source>
        <dbReference type="Pfam" id="PF00149"/>
    </source>
</evidence>
<dbReference type="EMBL" id="BMER01000001">
    <property type="protein sequence ID" value="GGG83274.1"/>
    <property type="molecule type" value="Genomic_DNA"/>
</dbReference>
<accession>A0A917M990</accession>
<dbReference type="Pfam" id="PF00149">
    <property type="entry name" value="Metallophos"/>
    <property type="match status" value="1"/>
</dbReference>
<feature type="signal peptide" evidence="1">
    <location>
        <begin position="1"/>
        <end position="24"/>
    </location>
</feature>
<sequence>MKDYRFNRFVLLCFVCFLFVGSYAQEAQYTPPQLSDPESWSLVLMPDPQTYVKFERNQGALELMTGWISEQIEPLNIGMVLCTGDLVEHNDWLNPNGTQANQPGKKQWEAVARAFNRLDGRVPYIAATGNHDYGVKSIEYRRTNYNHYFPVDKNPLSQKLLRDVGIDNDGYPSLTNATYEFTTPHGRKLLFMVIEFAPRDTVLRWALQTVNQEKYAEHTVILLTHSYLNSNSEHIVKEGYPITDGNYGAAIWEKLVKPSKNIQLVFSGHIGKPDDVLGHIGFRTDTNAGGKHVQQMVFNAQALGGGWHGNGGDGWLRYLEFMPDGKTVKVKTFSPLFAISPTTQHLAWRTAAYDEFSFELDK</sequence>